<proteinExistence type="inferred from homology"/>
<dbReference type="InterPro" id="IPR039922">
    <property type="entry name" value="POFUT1"/>
</dbReference>
<evidence type="ECO:0000256" key="7">
    <source>
        <dbReference type="ARBA" id="ARBA00022679"/>
    </source>
</evidence>
<accession>A0A7M7KHX7</accession>
<evidence type="ECO:0000313" key="19">
    <source>
        <dbReference type="Proteomes" id="UP000594260"/>
    </source>
</evidence>
<dbReference type="OMA" id="KWQAKYP"/>
<evidence type="ECO:0000256" key="9">
    <source>
        <dbReference type="ARBA" id="ARBA00022976"/>
    </source>
</evidence>
<keyword evidence="7" id="KW-0808">Transferase</keyword>
<dbReference type="PANTHER" id="PTHR21420">
    <property type="entry name" value="GDP-FUCOSE PROTEIN O-FUCOSYLTRANSFERASE 1"/>
    <property type="match status" value="1"/>
</dbReference>
<dbReference type="GeneID" id="111251489"/>
<keyword evidence="13" id="KW-0119">Carbohydrate metabolism</keyword>
<dbReference type="GO" id="GO:0046922">
    <property type="term" value="F:peptide-O-fucosyltransferase activity"/>
    <property type="evidence" value="ECO:0007669"/>
    <property type="project" value="UniProtKB-EC"/>
</dbReference>
<evidence type="ECO:0000256" key="15">
    <source>
        <dbReference type="ARBA" id="ARBA00047273"/>
    </source>
</evidence>
<dbReference type="GO" id="GO:0006004">
    <property type="term" value="P:fucose metabolic process"/>
    <property type="evidence" value="ECO:0007669"/>
    <property type="project" value="UniProtKB-KW"/>
</dbReference>
<dbReference type="AlphaFoldDB" id="A0A7M7KHX7"/>
<evidence type="ECO:0000256" key="3">
    <source>
        <dbReference type="ARBA" id="ARBA00010626"/>
    </source>
</evidence>
<evidence type="ECO:0000256" key="14">
    <source>
        <dbReference type="ARBA" id="ARBA00033080"/>
    </source>
</evidence>
<sequence length="411" mass="46844">MMLEQKKMINPAMQNCSAIWVTWFLLALSQLPTVLTSSTTQPTPDPSGYVAFCPCMGRFGNQADQFLGSLSFAKALNRTLLLPPWVEYRTGELRSIQVPFKTYFKVEALEAFHRVLPIETFMEFLAADLWPPANRISFCYRSRNNNGDCAAKQGNPFGPFWDSLGVDFVASETYGPLHYDISNHDVIAQWQERYPPTQYRVLAFTGAPAAFPVQKHNRHLQGYLEFADNIVEEANNFIYYIRENYAGPFVGIHLRNGADWRNACDLIKDAPLLFAGPQCFGYRGEIFNPPLDDRRKMCLPSKQDVVFQVEEAVRKLGARWVFVASDHDHLLPELKFVLQKDNIMVARLPRNRPLVDLAILSRANIFIGNCFSSFSAFVKRHRDIESLPTLFWGLGIEGSRTNESVGRRDEL</sequence>
<feature type="signal peptide" evidence="17">
    <location>
        <begin position="1"/>
        <end position="36"/>
    </location>
</feature>
<evidence type="ECO:0000256" key="11">
    <source>
        <dbReference type="ARBA" id="ARBA00023180"/>
    </source>
</evidence>
<dbReference type="UniPathway" id="UPA00378"/>
<evidence type="ECO:0000256" key="2">
    <source>
        <dbReference type="ARBA" id="ARBA00004922"/>
    </source>
</evidence>
<dbReference type="GO" id="GO:0007219">
    <property type="term" value="P:Notch signaling pathway"/>
    <property type="evidence" value="ECO:0007669"/>
    <property type="project" value="UniProtKB-KW"/>
</dbReference>
<evidence type="ECO:0000313" key="18">
    <source>
        <dbReference type="EnsemblMetazoa" id="XP_022663836"/>
    </source>
</evidence>
<dbReference type="EC" id="2.4.1.221" evidence="4"/>
<dbReference type="Proteomes" id="UP000594260">
    <property type="component" value="Unplaced"/>
</dbReference>
<evidence type="ECO:0000256" key="8">
    <source>
        <dbReference type="ARBA" id="ARBA00022824"/>
    </source>
</evidence>
<comment type="pathway">
    <text evidence="2">Protein modification; protein glycosylation.</text>
</comment>
<evidence type="ECO:0000256" key="10">
    <source>
        <dbReference type="ARBA" id="ARBA00023157"/>
    </source>
</evidence>
<evidence type="ECO:0000256" key="17">
    <source>
        <dbReference type="SAM" id="SignalP"/>
    </source>
</evidence>
<dbReference type="Pfam" id="PF10250">
    <property type="entry name" value="O-FucT"/>
    <property type="match status" value="1"/>
</dbReference>
<keyword evidence="9" id="KW-0914">Notch signaling pathway</keyword>
<keyword evidence="17" id="KW-0732">Signal</keyword>
<evidence type="ECO:0000256" key="5">
    <source>
        <dbReference type="ARBA" id="ARBA00021745"/>
    </source>
</evidence>
<dbReference type="OrthoDB" id="10050276at2759"/>
<dbReference type="Gene3D" id="3.40.50.11350">
    <property type="match status" value="1"/>
</dbReference>
<keyword evidence="11" id="KW-0325">Glycoprotein</keyword>
<reference evidence="18" key="1">
    <citation type="submission" date="2021-01" db="UniProtKB">
        <authorList>
            <consortium name="EnsemblMetazoa"/>
        </authorList>
    </citation>
    <scope>IDENTIFICATION</scope>
</reference>
<dbReference type="PANTHER" id="PTHR21420:SF10">
    <property type="entry name" value="GDP-FUCOSE PROTEIN O-FUCOSYLTRANSFERASE 1"/>
    <property type="match status" value="1"/>
</dbReference>
<dbReference type="InterPro" id="IPR019378">
    <property type="entry name" value="GDP-Fuc_O-FucTrfase"/>
</dbReference>
<keyword evidence="10" id="KW-1015">Disulfide bond</keyword>
<dbReference type="KEGG" id="vde:111251489"/>
<comment type="catalytic activity">
    <reaction evidence="15">
        <text>L-threonyl-[protein] + GDP-beta-L-fucose = 3-O-(alpha-L-fucosyl)-L-threonyl-[protein] + GDP + H(+)</text>
        <dbReference type="Rhea" id="RHEA:70491"/>
        <dbReference type="Rhea" id="RHEA-COMP:11060"/>
        <dbReference type="Rhea" id="RHEA-COMP:17915"/>
        <dbReference type="ChEBI" id="CHEBI:15378"/>
        <dbReference type="ChEBI" id="CHEBI:30013"/>
        <dbReference type="ChEBI" id="CHEBI:57273"/>
        <dbReference type="ChEBI" id="CHEBI:58189"/>
        <dbReference type="ChEBI" id="CHEBI:189631"/>
        <dbReference type="EC" id="2.4.1.221"/>
    </reaction>
    <physiologicalReaction direction="left-to-right" evidence="15">
        <dbReference type="Rhea" id="RHEA:70492"/>
    </physiologicalReaction>
</comment>
<keyword evidence="8" id="KW-0256">Endoplasmic reticulum</keyword>
<dbReference type="GO" id="GO:0005783">
    <property type="term" value="C:endoplasmic reticulum"/>
    <property type="evidence" value="ECO:0007669"/>
    <property type="project" value="UniProtKB-SubCell"/>
</dbReference>
<evidence type="ECO:0000256" key="1">
    <source>
        <dbReference type="ARBA" id="ARBA00004240"/>
    </source>
</evidence>
<dbReference type="InParanoid" id="A0A7M7KHX7"/>
<evidence type="ECO:0000256" key="6">
    <source>
        <dbReference type="ARBA" id="ARBA00022676"/>
    </source>
</evidence>
<comment type="catalytic activity">
    <reaction evidence="16">
        <text>L-seryl-[protein] + GDP-beta-L-fucose = 3-O-(alpha-L-fucosyl)-L-seryl-[protein] + GDP + H(+)</text>
        <dbReference type="Rhea" id="RHEA:63644"/>
        <dbReference type="Rhea" id="RHEA-COMP:9863"/>
        <dbReference type="Rhea" id="RHEA-COMP:17914"/>
        <dbReference type="ChEBI" id="CHEBI:15378"/>
        <dbReference type="ChEBI" id="CHEBI:29999"/>
        <dbReference type="ChEBI" id="CHEBI:57273"/>
        <dbReference type="ChEBI" id="CHEBI:58189"/>
        <dbReference type="ChEBI" id="CHEBI:189632"/>
        <dbReference type="EC" id="2.4.1.221"/>
    </reaction>
    <physiologicalReaction direction="left-to-right" evidence="16">
        <dbReference type="Rhea" id="RHEA:63645"/>
    </physiologicalReaction>
</comment>
<evidence type="ECO:0000256" key="16">
    <source>
        <dbReference type="ARBA" id="ARBA00048647"/>
    </source>
</evidence>
<keyword evidence="6" id="KW-0328">Glycosyltransferase</keyword>
<dbReference type="FunCoup" id="A0A7M7KHX7">
    <property type="interactions" value="895"/>
</dbReference>
<keyword evidence="19" id="KW-1185">Reference proteome</keyword>
<feature type="chain" id="PRO_5029456321" description="GDP-fucose protein O-fucosyltransferase 1" evidence="17">
    <location>
        <begin position="37"/>
        <end position="411"/>
    </location>
</feature>
<comment type="similarity">
    <text evidence="3">Belongs to the glycosyltransferase 65 family.</text>
</comment>
<dbReference type="Gene3D" id="3.40.50.11340">
    <property type="match status" value="1"/>
</dbReference>
<name>A0A7M7KHX7_VARDE</name>
<dbReference type="EnsemblMetazoa" id="XM_022808101">
    <property type="protein sequence ID" value="XP_022663836"/>
    <property type="gene ID" value="LOC111251489"/>
</dbReference>
<protein>
    <recommendedName>
        <fullName evidence="5">GDP-fucose protein O-fucosyltransferase 1</fullName>
        <ecNumber evidence="4">2.4.1.221</ecNumber>
    </recommendedName>
    <alternativeName>
        <fullName evidence="14">Peptide-O-fucosyltransferase 1</fullName>
    </alternativeName>
</protein>
<keyword evidence="12" id="KW-0294">Fucose metabolism</keyword>
<dbReference type="RefSeq" id="XP_022663836.1">
    <property type="nucleotide sequence ID" value="XM_022808101.1"/>
</dbReference>
<comment type="subcellular location">
    <subcellularLocation>
        <location evidence="1">Endoplasmic reticulum</location>
    </subcellularLocation>
</comment>
<dbReference type="CDD" id="cd11302">
    <property type="entry name" value="O-FucT-1"/>
    <property type="match status" value="1"/>
</dbReference>
<organism evidence="18 19">
    <name type="scientific">Varroa destructor</name>
    <name type="common">Honeybee mite</name>
    <dbReference type="NCBI Taxonomy" id="109461"/>
    <lineage>
        <taxon>Eukaryota</taxon>
        <taxon>Metazoa</taxon>
        <taxon>Ecdysozoa</taxon>
        <taxon>Arthropoda</taxon>
        <taxon>Chelicerata</taxon>
        <taxon>Arachnida</taxon>
        <taxon>Acari</taxon>
        <taxon>Parasitiformes</taxon>
        <taxon>Mesostigmata</taxon>
        <taxon>Gamasina</taxon>
        <taxon>Dermanyssoidea</taxon>
        <taxon>Varroidae</taxon>
        <taxon>Varroa</taxon>
    </lineage>
</organism>
<evidence type="ECO:0000256" key="12">
    <source>
        <dbReference type="ARBA" id="ARBA00023253"/>
    </source>
</evidence>
<evidence type="ECO:0000256" key="13">
    <source>
        <dbReference type="ARBA" id="ARBA00023277"/>
    </source>
</evidence>
<evidence type="ECO:0000256" key="4">
    <source>
        <dbReference type="ARBA" id="ARBA00012196"/>
    </source>
</evidence>